<dbReference type="RefSeq" id="XP_018030067.1">
    <property type="nucleotide sequence ID" value="XM_018175037.1"/>
</dbReference>
<dbReference type="OrthoDB" id="2157530at2759"/>
<dbReference type="Proteomes" id="UP000077069">
    <property type="component" value="Unassembled WGS sequence"/>
</dbReference>
<name>A0A177BYD3_9PLEO</name>
<evidence type="ECO:0000313" key="2">
    <source>
        <dbReference type="EMBL" id="OAF99701.1"/>
    </source>
</evidence>
<dbReference type="AlphaFoldDB" id="A0A177BYD3"/>
<dbReference type="EMBL" id="KV441561">
    <property type="protein sequence ID" value="OAF99701.1"/>
    <property type="molecule type" value="Genomic_DNA"/>
</dbReference>
<dbReference type="Pfam" id="PF06985">
    <property type="entry name" value="HET"/>
    <property type="match status" value="1"/>
</dbReference>
<dbReference type="InterPro" id="IPR010730">
    <property type="entry name" value="HET"/>
</dbReference>
<evidence type="ECO:0000259" key="1">
    <source>
        <dbReference type="Pfam" id="PF06985"/>
    </source>
</evidence>
<feature type="domain" description="Heterokaryon incompatibility" evidence="1">
    <location>
        <begin position="54"/>
        <end position="134"/>
    </location>
</feature>
<dbReference type="InterPro" id="IPR052895">
    <property type="entry name" value="HetReg/Transcr_Mod"/>
</dbReference>
<protein>
    <submittedName>
        <fullName evidence="2">HET-domain-containing protein</fullName>
    </submittedName>
</protein>
<feature type="non-terminal residue" evidence="2">
    <location>
        <position position="134"/>
    </location>
</feature>
<gene>
    <name evidence="2" type="ORF">CC84DRAFT_1103976</name>
</gene>
<dbReference type="InParanoid" id="A0A177BYD3"/>
<evidence type="ECO:0000313" key="3">
    <source>
        <dbReference type="Proteomes" id="UP000077069"/>
    </source>
</evidence>
<dbReference type="STRING" id="1460663.A0A177BYD3"/>
<dbReference type="PANTHER" id="PTHR24148:SF73">
    <property type="entry name" value="HET DOMAIN PROTEIN (AFU_ORTHOLOGUE AFUA_8G01020)"/>
    <property type="match status" value="1"/>
</dbReference>
<keyword evidence="3" id="KW-1185">Reference proteome</keyword>
<dbReference type="PANTHER" id="PTHR24148">
    <property type="entry name" value="ANKYRIN REPEAT DOMAIN-CONTAINING PROTEIN 39 HOMOLOG-RELATED"/>
    <property type="match status" value="1"/>
</dbReference>
<dbReference type="GeneID" id="28758523"/>
<proteinExistence type="predicted"/>
<organism evidence="2 3">
    <name type="scientific">Paraphaeosphaeria sporulosa</name>
    <dbReference type="NCBI Taxonomy" id="1460663"/>
    <lineage>
        <taxon>Eukaryota</taxon>
        <taxon>Fungi</taxon>
        <taxon>Dikarya</taxon>
        <taxon>Ascomycota</taxon>
        <taxon>Pezizomycotina</taxon>
        <taxon>Dothideomycetes</taxon>
        <taxon>Pleosporomycetidae</taxon>
        <taxon>Pleosporales</taxon>
        <taxon>Massarineae</taxon>
        <taxon>Didymosphaeriaceae</taxon>
        <taxon>Paraphaeosphaeria</taxon>
    </lineage>
</organism>
<sequence length="134" mass="15169">MSTSPGTDSSSPYQTPTRHSGTNYIRLIKLLPGSPESPIACTLHELELEKPGEFTALSYTWGKPDPTFEITLNGRQIQVRENLCSFLKQARELGRSELLWIDVISINQDNIEERNHQVALMGQVYRRAAKVVVW</sequence>
<reference evidence="2 3" key="1">
    <citation type="submission" date="2016-05" db="EMBL/GenBank/DDBJ databases">
        <title>Comparative analysis of secretome profiles of manganese(II)-oxidizing ascomycete fungi.</title>
        <authorList>
            <consortium name="DOE Joint Genome Institute"/>
            <person name="Zeiner C.A."/>
            <person name="Purvine S.O."/>
            <person name="Zink E.M."/>
            <person name="Wu S."/>
            <person name="Pasa-Tolic L."/>
            <person name="Chaput D.L."/>
            <person name="Haridas S."/>
            <person name="Grigoriev I.V."/>
            <person name="Santelli C.M."/>
            <person name="Hansel C.M."/>
        </authorList>
    </citation>
    <scope>NUCLEOTIDE SEQUENCE [LARGE SCALE GENOMIC DNA]</scope>
    <source>
        <strain evidence="2 3">AP3s5-JAC2a</strain>
    </source>
</reference>
<accession>A0A177BYD3</accession>